<keyword evidence="2 7" id="KW-0813">Transport</keyword>
<gene>
    <name evidence="9" type="ORF">GDO81_017030</name>
</gene>
<feature type="domain" description="Globin" evidence="8">
    <location>
        <begin position="3"/>
        <end position="170"/>
    </location>
</feature>
<dbReference type="Pfam" id="PF00042">
    <property type="entry name" value="Globin"/>
    <property type="match status" value="1"/>
</dbReference>
<comment type="similarity">
    <text evidence="1 7">Belongs to the globin family.</text>
</comment>
<dbReference type="GO" id="GO:0005344">
    <property type="term" value="F:oxygen carrier activity"/>
    <property type="evidence" value="ECO:0007669"/>
    <property type="project" value="UniProtKB-KW"/>
</dbReference>
<dbReference type="Gene3D" id="1.10.490.10">
    <property type="entry name" value="Globins"/>
    <property type="match status" value="2"/>
</dbReference>
<dbReference type="GO" id="GO:0005833">
    <property type="term" value="C:hemoglobin complex"/>
    <property type="evidence" value="ECO:0007669"/>
    <property type="project" value="InterPro"/>
</dbReference>
<evidence type="ECO:0000256" key="3">
    <source>
        <dbReference type="ARBA" id="ARBA00022617"/>
    </source>
</evidence>
<dbReference type="GO" id="GO:0046872">
    <property type="term" value="F:metal ion binding"/>
    <property type="evidence" value="ECO:0007669"/>
    <property type="project" value="UniProtKB-KW"/>
</dbReference>
<dbReference type="PROSITE" id="PS01033">
    <property type="entry name" value="GLOBIN"/>
    <property type="match status" value="1"/>
</dbReference>
<proteinExistence type="inferred from homology"/>
<dbReference type="GO" id="GO:0031838">
    <property type="term" value="C:haptoglobin-hemoglobin complex"/>
    <property type="evidence" value="ECO:0007669"/>
    <property type="project" value="TreeGrafter"/>
</dbReference>
<accession>A0AAV7AG94</accession>
<keyword evidence="5" id="KW-0479">Metal-binding</keyword>
<dbReference type="SUPFAM" id="SSF46458">
    <property type="entry name" value="Globin-like"/>
    <property type="match status" value="2"/>
</dbReference>
<dbReference type="GO" id="GO:0031720">
    <property type="term" value="F:haptoglobin binding"/>
    <property type="evidence" value="ECO:0007669"/>
    <property type="project" value="TreeGrafter"/>
</dbReference>
<evidence type="ECO:0000313" key="9">
    <source>
        <dbReference type="EMBL" id="KAG8558515.1"/>
    </source>
</evidence>
<dbReference type="GO" id="GO:0019825">
    <property type="term" value="F:oxygen binding"/>
    <property type="evidence" value="ECO:0007669"/>
    <property type="project" value="InterPro"/>
</dbReference>
<dbReference type="InterPro" id="IPR002337">
    <property type="entry name" value="Hemoglobin_b"/>
</dbReference>
<dbReference type="AlphaFoldDB" id="A0AAV7AG94"/>
<dbReference type="Proteomes" id="UP000824782">
    <property type="component" value="Unassembled WGS sequence"/>
</dbReference>
<dbReference type="EMBL" id="WNYA01000008">
    <property type="protein sequence ID" value="KAG8558515.1"/>
    <property type="molecule type" value="Genomic_DNA"/>
</dbReference>
<dbReference type="InterPro" id="IPR009050">
    <property type="entry name" value="Globin-like_sf"/>
</dbReference>
<evidence type="ECO:0000256" key="5">
    <source>
        <dbReference type="ARBA" id="ARBA00022723"/>
    </source>
</evidence>
<evidence type="ECO:0000256" key="2">
    <source>
        <dbReference type="ARBA" id="ARBA00022448"/>
    </source>
</evidence>
<comment type="caution">
    <text evidence="9">The sequence shown here is derived from an EMBL/GenBank/DDBJ whole genome shotgun (WGS) entry which is preliminary data.</text>
</comment>
<keyword evidence="6" id="KW-0408">Iron</keyword>
<sequence>MVRWTAEERAAITSTWAKVNVEQDGHDALARLLIVYPWTQRYFSSFGNLSNVTAINGNAKVHAHGKKVLTAVGNAIQHLDSVKHHLAALSKSHAQELHVDPENFKRYFSSFGNLSNVTAINGNAKVHAHGKKVLTAVGNAIQHLDSVKRHLADLSKSHAQELHVDPENFK</sequence>
<evidence type="ECO:0000259" key="8">
    <source>
        <dbReference type="PROSITE" id="PS01033"/>
    </source>
</evidence>
<keyword evidence="4 7" id="KW-0561">Oxygen transport</keyword>
<feature type="non-terminal residue" evidence="9">
    <location>
        <position position="170"/>
    </location>
</feature>
<keyword evidence="3 7" id="KW-0349">Heme</keyword>
<evidence type="ECO:0000256" key="4">
    <source>
        <dbReference type="ARBA" id="ARBA00022621"/>
    </source>
</evidence>
<dbReference type="GO" id="GO:0072562">
    <property type="term" value="C:blood microparticle"/>
    <property type="evidence" value="ECO:0007669"/>
    <property type="project" value="TreeGrafter"/>
</dbReference>
<dbReference type="PANTHER" id="PTHR11442">
    <property type="entry name" value="HEMOGLOBIN FAMILY MEMBER"/>
    <property type="match status" value="1"/>
</dbReference>
<keyword evidence="10" id="KW-1185">Reference proteome</keyword>
<reference evidence="9" key="1">
    <citation type="thesis" date="2020" institute="ProQuest LLC" country="789 East Eisenhower Parkway, Ann Arbor, MI, USA">
        <title>Comparative Genomics and Chromosome Evolution.</title>
        <authorList>
            <person name="Mudd A.B."/>
        </authorList>
    </citation>
    <scope>NUCLEOTIDE SEQUENCE</scope>
    <source>
        <strain evidence="9">237g6f4</strain>
        <tissue evidence="9">Blood</tissue>
    </source>
</reference>
<protein>
    <recommendedName>
        <fullName evidence="8">Globin domain-containing protein</fullName>
    </recommendedName>
</protein>
<evidence type="ECO:0000256" key="1">
    <source>
        <dbReference type="ARBA" id="ARBA00008705"/>
    </source>
</evidence>
<dbReference type="InterPro" id="IPR000971">
    <property type="entry name" value="Globin"/>
</dbReference>
<dbReference type="PRINTS" id="PR00814">
    <property type="entry name" value="BETAHAEM"/>
</dbReference>
<evidence type="ECO:0000313" key="10">
    <source>
        <dbReference type="Proteomes" id="UP000824782"/>
    </source>
</evidence>
<dbReference type="PANTHER" id="PTHR11442:SF7">
    <property type="entry name" value="HEMOGLOBIN SUBUNIT EPSILON"/>
    <property type="match status" value="1"/>
</dbReference>
<dbReference type="InterPro" id="IPR050056">
    <property type="entry name" value="Hemoglobin_oxygen_transport"/>
</dbReference>
<dbReference type="InterPro" id="IPR012292">
    <property type="entry name" value="Globin/Proto"/>
</dbReference>
<organism evidence="9 10">
    <name type="scientific">Engystomops pustulosus</name>
    <name type="common">Tungara frog</name>
    <name type="synonym">Physalaemus pustulosus</name>
    <dbReference type="NCBI Taxonomy" id="76066"/>
    <lineage>
        <taxon>Eukaryota</taxon>
        <taxon>Metazoa</taxon>
        <taxon>Chordata</taxon>
        <taxon>Craniata</taxon>
        <taxon>Vertebrata</taxon>
        <taxon>Euteleostomi</taxon>
        <taxon>Amphibia</taxon>
        <taxon>Batrachia</taxon>
        <taxon>Anura</taxon>
        <taxon>Neobatrachia</taxon>
        <taxon>Hyloidea</taxon>
        <taxon>Leptodactylidae</taxon>
        <taxon>Leiuperinae</taxon>
        <taxon>Engystomops</taxon>
    </lineage>
</organism>
<dbReference type="GO" id="GO:0004601">
    <property type="term" value="F:peroxidase activity"/>
    <property type="evidence" value="ECO:0007669"/>
    <property type="project" value="TreeGrafter"/>
</dbReference>
<evidence type="ECO:0000256" key="6">
    <source>
        <dbReference type="ARBA" id="ARBA00023004"/>
    </source>
</evidence>
<dbReference type="GO" id="GO:0020037">
    <property type="term" value="F:heme binding"/>
    <property type="evidence" value="ECO:0007669"/>
    <property type="project" value="InterPro"/>
</dbReference>
<name>A0AAV7AG94_ENGPU</name>
<evidence type="ECO:0000256" key="7">
    <source>
        <dbReference type="RuleBase" id="RU000356"/>
    </source>
</evidence>
<dbReference type="GO" id="GO:0042744">
    <property type="term" value="P:hydrogen peroxide catabolic process"/>
    <property type="evidence" value="ECO:0007669"/>
    <property type="project" value="TreeGrafter"/>
</dbReference>
<dbReference type="GO" id="GO:0043177">
    <property type="term" value="F:organic acid binding"/>
    <property type="evidence" value="ECO:0007669"/>
    <property type="project" value="TreeGrafter"/>
</dbReference>